<reference evidence="1 2" key="1">
    <citation type="submission" date="2016-10" db="EMBL/GenBank/DDBJ databases">
        <authorList>
            <person name="de Groot N.N."/>
        </authorList>
    </citation>
    <scope>NUCLEOTIDE SEQUENCE [LARGE SCALE GENOMIC DNA]</scope>
    <source>
        <strain evidence="1 2">DSM 22012</strain>
    </source>
</reference>
<sequence length="74" mass="8397">MGREHEQRHRVQVHPKENGCTRYLVTLGVNHAWIYGYTSGHIVRDPDGVQIHEAPIDNYPAAELVAVGHLEAMR</sequence>
<gene>
    <name evidence="1" type="ORF">SAMN05444390_1011695</name>
</gene>
<proteinExistence type="predicted"/>
<protein>
    <submittedName>
        <fullName evidence="1">Uncharacterized protein</fullName>
    </submittedName>
</protein>
<accession>A0A1H5YBM0</accession>
<name>A0A1H5YBM0_9GAMM</name>
<dbReference type="AlphaFoldDB" id="A0A1H5YBM0"/>
<evidence type="ECO:0000313" key="2">
    <source>
        <dbReference type="Proteomes" id="UP000236745"/>
    </source>
</evidence>
<keyword evidence="2" id="KW-1185">Reference proteome</keyword>
<dbReference type="EMBL" id="FNVQ01000001">
    <property type="protein sequence ID" value="SEG21443.1"/>
    <property type="molecule type" value="Genomic_DNA"/>
</dbReference>
<evidence type="ECO:0000313" key="1">
    <source>
        <dbReference type="EMBL" id="SEG21443.1"/>
    </source>
</evidence>
<organism evidence="1 2">
    <name type="scientific">Marinobacterium lutimaris</name>
    <dbReference type="NCBI Taxonomy" id="568106"/>
    <lineage>
        <taxon>Bacteria</taxon>
        <taxon>Pseudomonadati</taxon>
        <taxon>Pseudomonadota</taxon>
        <taxon>Gammaproteobacteria</taxon>
        <taxon>Oceanospirillales</taxon>
        <taxon>Oceanospirillaceae</taxon>
        <taxon>Marinobacterium</taxon>
    </lineage>
</organism>
<dbReference type="Proteomes" id="UP000236745">
    <property type="component" value="Unassembled WGS sequence"/>
</dbReference>